<feature type="domain" description="CHAT" evidence="9">
    <location>
        <begin position="356"/>
        <end position="434"/>
    </location>
</feature>
<evidence type="ECO:0000256" key="3">
    <source>
        <dbReference type="ARBA" id="ARBA00022617"/>
    </source>
</evidence>
<organism evidence="10 11">
    <name type="scientific">Pocillopora damicornis</name>
    <name type="common">Cauliflower coral</name>
    <name type="synonym">Millepora damicornis</name>
    <dbReference type="NCBI Taxonomy" id="46731"/>
    <lineage>
        <taxon>Eukaryota</taxon>
        <taxon>Metazoa</taxon>
        <taxon>Cnidaria</taxon>
        <taxon>Anthozoa</taxon>
        <taxon>Hexacorallia</taxon>
        <taxon>Scleractinia</taxon>
        <taxon>Astrocoeniina</taxon>
        <taxon>Pocilloporidae</taxon>
        <taxon>Pocillopora</taxon>
    </lineage>
</organism>
<dbReference type="EMBL" id="RCHS01003782">
    <property type="protein sequence ID" value="RMX39771.1"/>
    <property type="molecule type" value="Genomic_DNA"/>
</dbReference>
<evidence type="ECO:0000259" key="9">
    <source>
        <dbReference type="Pfam" id="PF12770"/>
    </source>
</evidence>
<comment type="cofactor">
    <cofactor evidence="1">
        <name>heme</name>
        <dbReference type="ChEBI" id="CHEBI:30413"/>
    </cofactor>
</comment>
<keyword evidence="11" id="KW-1185">Reference proteome</keyword>
<dbReference type="Gene3D" id="1.10.630.10">
    <property type="entry name" value="Cytochrome P450"/>
    <property type="match status" value="1"/>
</dbReference>
<dbReference type="Proteomes" id="UP000275408">
    <property type="component" value="Unassembled WGS sequence"/>
</dbReference>
<evidence type="ECO:0000256" key="6">
    <source>
        <dbReference type="ARBA" id="ARBA00023004"/>
    </source>
</evidence>
<dbReference type="GO" id="GO:0005506">
    <property type="term" value="F:iron ion binding"/>
    <property type="evidence" value="ECO:0007669"/>
    <property type="project" value="InterPro"/>
</dbReference>
<evidence type="ECO:0000256" key="4">
    <source>
        <dbReference type="ARBA" id="ARBA00022723"/>
    </source>
</evidence>
<evidence type="ECO:0000313" key="10">
    <source>
        <dbReference type="EMBL" id="RMX39771.1"/>
    </source>
</evidence>
<dbReference type="InterPro" id="IPR001128">
    <property type="entry name" value="Cyt_P450"/>
</dbReference>
<dbReference type="PANTHER" id="PTHR24279:SF120">
    <property type="entry name" value="CYTOCHROME P450"/>
    <property type="match status" value="1"/>
</dbReference>
<dbReference type="PANTHER" id="PTHR24279">
    <property type="entry name" value="CYTOCHROME P450"/>
    <property type="match status" value="1"/>
</dbReference>
<protein>
    <recommendedName>
        <fullName evidence="9">CHAT domain-containing protein</fullName>
    </recommendedName>
</protein>
<gene>
    <name evidence="10" type="ORF">pdam_00007151</name>
</gene>
<reference evidence="10 11" key="1">
    <citation type="journal article" date="2018" name="Sci. Rep.">
        <title>Comparative analysis of the Pocillopora damicornis genome highlights role of immune system in coral evolution.</title>
        <authorList>
            <person name="Cunning R."/>
            <person name="Bay R.A."/>
            <person name="Gillette P."/>
            <person name="Baker A.C."/>
            <person name="Traylor-Knowles N."/>
        </authorList>
    </citation>
    <scope>NUCLEOTIDE SEQUENCE [LARGE SCALE GENOMIC DNA]</scope>
    <source>
        <strain evidence="10">RSMAS</strain>
        <tissue evidence="10">Whole animal</tissue>
    </source>
</reference>
<name>A0A3M6TEK7_POCDA</name>
<dbReference type="OrthoDB" id="5954753at2759"/>
<feature type="region of interest" description="Disordered" evidence="8">
    <location>
        <begin position="94"/>
        <end position="115"/>
    </location>
</feature>
<dbReference type="AlphaFoldDB" id="A0A3M6TEK7"/>
<keyword evidence="6" id="KW-0408">Iron</keyword>
<proteinExistence type="inferred from homology"/>
<dbReference type="InterPro" id="IPR024983">
    <property type="entry name" value="CHAT_dom"/>
</dbReference>
<dbReference type="GO" id="GO:0016705">
    <property type="term" value="F:oxidoreductase activity, acting on paired donors, with incorporation or reduction of molecular oxygen"/>
    <property type="evidence" value="ECO:0007669"/>
    <property type="project" value="InterPro"/>
</dbReference>
<comment type="similarity">
    <text evidence="2">Belongs to the cytochrome P450 family.</text>
</comment>
<dbReference type="GO" id="GO:0004497">
    <property type="term" value="F:monooxygenase activity"/>
    <property type="evidence" value="ECO:0007669"/>
    <property type="project" value="UniProtKB-KW"/>
</dbReference>
<dbReference type="InterPro" id="IPR036396">
    <property type="entry name" value="Cyt_P450_sf"/>
</dbReference>
<evidence type="ECO:0000256" key="8">
    <source>
        <dbReference type="SAM" id="MobiDB-lite"/>
    </source>
</evidence>
<keyword evidence="3" id="KW-0349">Heme</keyword>
<dbReference type="InterPro" id="IPR050479">
    <property type="entry name" value="CYP11_CYP27_families"/>
</dbReference>
<dbReference type="STRING" id="46731.A0A3M6TEK7"/>
<dbReference type="GO" id="GO:0020037">
    <property type="term" value="F:heme binding"/>
    <property type="evidence" value="ECO:0007669"/>
    <property type="project" value="InterPro"/>
</dbReference>
<dbReference type="Pfam" id="PF12770">
    <property type="entry name" value="CHAT"/>
    <property type="match status" value="1"/>
</dbReference>
<dbReference type="Pfam" id="PF00067">
    <property type="entry name" value="p450"/>
    <property type="match status" value="1"/>
</dbReference>
<keyword evidence="4" id="KW-0479">Metal-binding</keyword>
<comment type="caution">
    <text evidence="10">The sequence shown here is derived from an EMBL/GenBank/DDBJ whole genome shotgun (WGS) entry which is preliminary data.</text>
</comment>
<evidence type="ECO:0000256" key="2">
    <source>
        <dbReference type="ARBA" id="ARBA00010617"/>
    </source>
</evidence>
<dbReference type="PRINTS" id="PR00385">
    <property type="entry name" value="P450"/>
</dbReference>
<keyword evidence="7" id="KW-0503">Monooxygenase</keyword>
<sequence length="452" mass="52117">MARIVQQFDISHTPEAENVEPFMRGSPFITDLLECSLLTENDLSDPADVAKLLRSDPKHPERLDFPSLNFYREKRKKIPSGFFCRWRRMVQATERPEQKNASTERIREPSGSEKENEVCELDNGLSKWSLKSVAEVLFDERFGCVEEEINKGAQTFIRVVGDFLANAAESVFCLLSFTRSRRPRNLKSFFQNFDTMYDSAELFIGRRIMELEEKSCRPSKETDRDLAGFFEFLRSCGKLTKDDLLASVMDVLFAGVDTTSNTMQWVLYMLAKNPEKQKFFDRKCSQWLEILPLQRWKRSLAWLRETLRLYPVLSAIPRRPKDDIILGGYHIPGGTAQVEFLVQLIGKDESIFEYIRTEGVIGIARAFLGAGARSVLAARWALNDTATEQFMICFYKYLFRGESASESLHKARKWMRNNGFDKVSQWAPFMIMGDNVTFDFGNWPVPDAPQEP</sequence>
<evidence type="ECO:0000256" key="7">
    <source>
        <dbReference type="ARBA" id="ARBA00023033"/>
    </source>
</evidence>
<evidence type="ECO:0000313" key="11">
    <source>
        <dbReference type="Proteomes" id="UP000275408"/>
    </source>
</evidence>
<accession>A0A3M6TEK7</accession>
<keyword evidence="5" id="KW-0560">Oxidoreductase</keyword>
<dbReference type="SUPFAM" id="SSF48264">
    <property type="entry name" value="Cytochrome P450"/>
    <property type="match status" value="1"/>
</dbReference>
<evidence type="ECO:0000256" key="1">
    <source>
        <dbReference type="ARBA" id="ARBA00001971"/>
    </source>
</evidence>
<evidence type="ECO:0000256" key="5">
    <source>
        <dbReference type="ARBA" id="ARBA00023002"/>
    </source>
</evidence>